<organism evidence="5 6">
    <name type="scientific">Pocillopora damicornis</name>
    <name type="common">Cauliflower coral</name>
    <name type="synonym">Millepora damicornis</name>
    <dbReference type="NCBI Taxonomy" id="46731"/>
    <lineage>
        <taxon>Eukaryota</taxon>
        <taxon>Metazoa</taxon>
        <taxon>Cnidaria</taxon>
        <taxon>Anthozoa</taxon>
        <taxon>Hexacorallia</taxon>
        <taxon>Scleractinia</taxon>
        <taxon>Astrocoeniina</taxon>
        <taxon>Pocilloporidae</taxon>
        <taxon>Pocillopora</taxon>
    </lineage>
</organism>
<dbReference type="OrthoDB" id="6376697at2759"/>
<comment type="similarity">
    <text evidence="2">Belongs to the vinculin/alpha-catenin family.</text>
</comment>
<evidence type="ECO:0008006" key="7">
    <source>
        <dbReference type="Google" id="ProtNLM"/>
    </source>
</evidence>
<dbReference type="InterPro" id="IPR036723">
    <property type="entry name" value="Alpha-catenin/vinculin-like_sf"/>
</dbReference>
<dbReference type="GO" id="GO:0045296">
    <property type="term" value="F:cadherin binding"/>
    <property type="evidence" value="ECO:0007669"/>
    <property type="project" value="InterPro"/>
</dbReference>
<feature type="region of interest" description="Disordered" evidence="4">
    <location>
        <begin position="441"/>
        <end position="481"/>
    </location>
</feature>
<dbReference type="InterPro" id="IPR001033">
    <property type="entry name" value="Alpha_catenin"/>
</dbReference>
<dbReference type="PANTHER" id="PTHR46342">
    <property type="entry name" value="ALPHA-CATULIN"/>
    <property type="match status" value="1"/>
</dbReference>
<evidence type="ECO:0000256" key="2">
    <source>
        <dbReference type="ARBA" id="ARBA00008376"/>
    </source>
</evidence>
<dbReference type="Proteomes" id="UP000275408">
    <property type="component" value="Unassembled WGS sequence"/>
</dbReference>
<reference evidence="5 6" key="1">
    <citation type="journal article" date="2018" name="Sci. Rep.">
        <title>Comparative analysis of the Pocillopora damicornis genome highlights role of immune system in coral evolution.</title>
        <authorList>
            <person name="Cunning R."/>
            <person name="Bay R.A."/>
            <person name="Gillette P."/>
            <person name="Baker A.C."/>
            <person name="Traylor-Knowles N."/>
        </authorList>
    </citation>
    <scope>NUCLEOTIDE SEQUENCE [LARGE SCALE GENOMIC DNA]</scope>
    <source>
        <strain evidence="5">RSMAS</strain>
        <tissue evidence="5">Whole animal</tissue>
    </source>
</reference>
<dbReference type="InterPro" id="IPR030045">
    <property type="entry name" value="CTNNAL1"/>
</dbReference>
<dbReference type="AlphaFoldDB" id="A0A3M6TCG8"/>
<dbReference type="InterPro" id="IPR006077">
    <property type="entry name" value="Vinculin/catenin"/>
</dbReference>
<dbReference type="GO" id="GO:0007155">
    <property type="term" value="P:cell adhesion"/>
    <property type="evidence" value="ECO:0007669"/>
    <property type="project" value="InterPro"/>
</dbReference>
<comment type="caution">
    <text evidence="5">The sequence shown here is derived from an EMBL/GenBank/DDBJ whole genome shotgun (WGS) entry which is preliminary data.</text>
</comment>
<evidence type="ECO:0000313" key="5">
    <source>
        <dbReference type="EMBL" id="RMX38954.1"/>
    </source>
</evidence>
<feature type="compositionally biased region" description="Low complexity" evidence="4">
    <location>
        <begin position="452"/>
        <end position="468"/>
    </location>
</feature>
<dbReference type="GO" id="GO:0007266">
    <property type="term" value="P:Rho protein signal transduction"/>
    <property type="evidence" value="ECO:0007669"/>
    <property type="project" value="InterPro"/>
</dbReference>
<accession>A0A3M6TCG8</accession>
<dbReference type="EMBL" id="RCHS01003911">
    <property type="protein sequence ID" value="RMX38954.1"/>
    <property type="molecule type" value="Genomic_DNA"/>
</dbReference>
<dbReference type="PRINTS" id="PR00805">
    <property type="entry name" value="ALPHACATENIN"/>
</dbReference>
<dbReference type="STRING" id="46731.A0A3M6TCG8"/>
<gene>
    <name evidence="5" type="ORF">pdam_00016418</name>
</gene>
<comment type="subcellular location">
    <subcellularLocation>
        <location evidence="1">Cytoplasm</location>
    </subcellularLocation>
</comment>
<evidence type="ECO:0000256" key="4">
    <source>
        <dbReference type="SAM" id="MobiDB-lite"/>
    </source>
</evidence>
<dbReference type="SUPFAM" id="SSF47220">
    <property type="entry name" value="alpha-catenin/vinculin-like"/>
    <property type="match status" value="3"/>
</dbReference>
<evidence type="ECO:0000256" key="1">
    <source>
        <dbReference type="ARBA" id="ARBA00004496"/>
    </source>
</evidence>
<dbReference type="GO" id="GO:0005737">
    <property type="term" value="C:cytoplasm"/>
    <property type="evidence" value="ECO:0007669"/>
    <property type="project" value="UniProtKB-SubCell"/>
</dbReference>
<evidence type="ECO:0000256" key="3">
    <source>
        <dbReference type="ARBA" id="ARBA00022490"/>
    </source>
</evidence>
<sequence>MAKWDSKNLEIRSKSVEQTLVPLVTQITTLVNHKDHGRRSERALKAIHEIGRVVAIAVDRFVSVGEQIASENEDVAEEMRTACEEAKKSGQTIFNLTSFTGDSINGDGVPNGTDKTSMVRAARSLLSAVTRVLIIADSVVVKRLLAAVKKVDDRLKQLETVNTFTDFVQAFSQFGSDMVELAHLSGDRQNDLKDDTLKAEMGAARSILEKSTMMLLTTSKTCLRHPDSRSAKGNREGVFKKMREAMATITSVVQDEPKEEEGEKGCLAMDLGHFEACLEAYKQSSPDDSESKIQFQRAFADILGDVQSVIDSPHTRKEKREKIVALCENAQDIMKDILERQKNNKNEDATGIDTLDMALQRICKTSKDLRHEVHQVATDQVFETFSHLGHKKSLPALRNAAASGSSAQLESLANVFTQDAKRLQEGSVAFTLDVVAEEESQGLRKTSESRVEQLLQKSSSRRSSSASVEENEEPEKAVVDSQEQEKLGKLITNVNLMTSQLELHYFEDTDNEIVIRAREMSEMVSEMYLFTRGEGSLKTTEDLFEASQNFADAGKALHRVARKYASKAEENPMKKELLRYVDKIPAYCHQLLFTSRSLAVGQSACCRKVWGVMHLTKNVIKIVARVVNSCYLLAERNSPLKLPPDQRLWQIDESIFSEESSIGTISRRSSLQSLENNESELRTTVEDSNGVVMKTEL</sequence>
<dbReference type="Gene3D" id="1.20.120.230">
    <property type="entry name" value="Alpha-catenin/vinculin-like"/>
    <property type="match status" value="3"/>
</dbReference>
<proteinExistence type="inferred from homology"/>
<name>A0A3M6TCG8_POCDA</name>
<dbReference type="Pfam" id="PF01044">
    <property type="entry name" value="Vinculin"/>
    <property type="match status" value="2"/>
</dbReference>
<keyword evidence="6" id="KW-1185">Reference proteome</keyword>
<feature type="compositionally biased region" description="Basic and acidic residues" evidence="4">
    <location>
        <begin position="441"/>
        <end position="451"/>
    </location>
</feature>
<protein>
    <recommendedName>
        <fullName evidence="7">Alpha-catulin</fullName>
    </recommendedName>
</protein>
<dbReference type="GO" id="GO:0051015">
    <property type="term" value="F:actin filament binding"/>
    <property type="evidence" value="ECO:0007669"/>
    <property type="project" value="InterPro"/>
</dbReference>
<keyword evidence="3" id="KW-0963">Cytoplasm</keyword>
<dbReference type="PANTHER" id="PTHR46342:SF1">
    <property type="entry name" value="ALPHA-CATULIN"/>
    <property type="match status" value="1"/>
</dbReference>
<evidence type="ECO:0000313" key="6">
    <source>
        <dbReference type="Proteomes" id="UP000275408"/>
    </source>
</evidence>
<dbReference type="Gene3D" id="1.20.120.810">
    <property type="entry name" value="Vinculin, Vh2 four-helix bundle"/>
    <property type="match status" value="1"/>
</dbReference>